<dbReference type="RefSeq" id="WP_183495843.1">
    <property type="nucleotide sequence ID" value="NZ_JACIFF010000005.1"/>
</dbReference>
<comment type="caution">
    <text evidence="2">The sequence shown here is derived from an EMBL/GenBank/DDBJ whole genome shotgun (WGS) entry which is preliminary data.</text>
</comment>
<name>A0A840EF99_9BACT</name>
<evidence type="ECO:0000313" key="3">
    <source>
        <dbReference type="Proteomes" id="UP000576209"/>
    </source>
</evidence>
<gene>
    <name evidence="2" type="ORF">GGR28_002231</name>
</gene>
<reference evidence="2 3" key="1">
    <citation type="submission" date="2020-08" db="EMBL/GenBank/DDBJ databases">
        <title>Genomic Encyclopedia of Type Strains, Phase IV (KMG-IV): sequencing the most valuable type-strain genomes for metagenomic binning, comparative biology and taxonomic classification.</title>
        <authorList>
            <person name="Goeker M."/>
        </authorList>
    </citation>
    <scope>NUCLEOTIDE SEQUENCE [LARGE SCALE GENOMIC DNA]</scope>
    <source>
        <strain evidence="2 3">DSM 105137</strain>
    </source>
</reference>
<evidence type="ECO:0000313" key="2">
    <source>
        <dbReference type="EMBL" id="MBB4079606.1"/>
    </source>
</evidence>
<accession>A0A840EF99</accession>
<dbReference type="EMBL" id="JACIFF010000005">
    <property type="protein sequence ID" value="MBB4079606.1"/>
    <property type="molecule type" value="Genomic_DNA"/>
</dbReference>
<organism evidence="2 3">
    <name type="scientific">Neolewinella aquimaris</name>
    <dbReference type="NCBI Taxonomy" id="1835722"/>
    <lineage>
        <taxon>Bacteria</taxon>
        <taxon>Pseudomonadati</taxon>
        <taxon>Bacteroidota</taxon>
        <taxon>Saprospiria</taxon>
        <taxon>Saprospirales</taxon>
        <taxon>Lewinellaceae</taxon>
        <taxon>Neolewinella</taxon>
    </lineage>
</organism>
<protein>
    <submittedName>
        <fullName evidence="2">Uncharacterized protein</fullName>
    </submittedName>
</protein>
<dbReference type="AlphaFoldDB" id="A0A840EF99"/>
<dbReference type="Proteomes" id="UP000576209">
    <property type="component" value="Unassembled WGS sequence"/>
</dbReference>
<feature type="region of interest" description="Disordered" evidence="1">
    <location>
        <begin position="72"/>
        <end position="94"/>
    </location>
</feature>
<sequence>MNSFLALQEQELTAFTEARQVRVRQRVERELKSAEFIGSLIELFGPVMADTVNVLGGGDPLVQDETYLLLQESEDDDPYGSPPPGPGDSGQIIR</sequence>
<evidence type="ECO:0000256" key="1">
    <source>
        <dbReference type="SAM" id="MobiDB-lite"/>
    </source>
</evidence>
<keyword evidence="3" id="KW-1185">Reference proteome</keyword>
<proteinExistence type="predicted"/>